<accession>A0ABP3TEE8</accession>
<dbReference type="Pfam" id="PF03060">
    <property type="entry name" value="NMO"/>
    <property type="match status" value="1"/>
</dbReference>
<keyword evidence="3" id="KW-0288">FMN</keyword>
<sequence length="292" mass="31425">MIGSFPALNARPAELLDEWLTEINAELERYQKENPDKPVAPFAVNQIVHRSNDRLQHDIAMCVKHKVPVVITSLMAPTEVVGPVHSYGGLVFHDVTNIHHAKKAIEAGVDGLILVCAGAGGHAGNLSPFALVSEIREFYDGTIILSGSISSGRDVLAAQAMGADMGYMGTRFIATQEAQADDAYKQMLIDCTADDIVYSSLFTGVHGNYLKPSIKAAGMDPDNLPDADKSTMNFGSGGNTSAKAWKDIWGAGQGIGRIKDVPTTAELIARFVEEYESAKHELVASPFPVRQM</sequence>
<proteinExistence type="inferred from homology"/>
<comment type="similarity">
    <text evidence="1">Belongs to the nitronate monooxygenase family. NMO class I subfamily.</text>
</comment>
<dbReference type="Gene3D" id="3.20.20.70">
    <property type="entry name" value="Aldolase class I"/>
    <property type="match status" value="1"/>
</dbReference>
<evidence type="ECO:0000256" key="5">
    <source>
        <dbReference type="ARBA" id="ARBA00023033"/>
    </source>
</evidence>
<comment type="caution">
    <text evidence="6">The sequence shown here is derived from an EMBL/GenBank/DDBJ whole genome shotgun (WGS) entry which is preliminary data.</text>
</comment>
<dbReference type="SUPFAM" id="SSF51412">
    <property type="entry name" value="Inosine monophosphate dehydrogenase (IMPDH)"/>
    <property type="match status" value="1"/>
</dbReference>
<evidence type="ECO:0000256" key="1">
    <source>
        <dbReference type="ARBA" id="ARBA00009881"/>
    </source>
</evidence>
<dbReference type="Proteomes" id="UP001499915">
    <property type="component" value="Unassembled WGS sequence"/>
</dbReference>
<evidence type="ECO:0000256" key="3">
    <source>
        <dbReference type="ARBA" id="ARBA00022643"/>
    </source>
</evidence>
<keyword evidence="2" id="KW-0285">Flavoprotein</keyword>
<gene>
    <name evidence="6" type="ORF">GCM10009104_23820</name>
</gene>
<organism evidence="6 7">
    <name type="scientific">Marinobacterium maritimum</name>
    <dbReference type="NCBI Taxonomy" id="500162"/>
    <lineage>
        <taxon>Bacteria</taxon>
        <taxon>Pseudomonadati</taxon>
        <taxon>Pseudomonadota</taxon>
        <taxon>Gammaproteobacteria</taxon>
        <taxon>Oceanospirillales</taxon>
        <taxon>Oceanospirillaceae</taxon>
        <taxon>Marinobacterium</taxon>
    </lineage>
</organism>
<dbReference type="PANTHER" id="PTHR42747:SF4">
    <property type="entry name" value="BLR1330 PROTEIN"/>
    <property type="match status" value="1"/>
</dbReference>
<dbReference type="PANTHER" id="PTHR42747">
    <property type="entry name" value="NITRONATE MONOOXYGENASE-RELATED"/>
    <property type="match status" value="1"/>
</dbReference>
<dbReference type="InterPro" id="IPR013785">
    <property type="entry name" value="Aldolase_TIM"/>
</dbReference>
<dbReference type="InterPro" id="IPR004136">
    <property type="entry name" value="NMO"/>
</dbReference>
<keyword evidence="4" id="KW-0560">Oxidoreductase</keyword>
<evidence type="ECO:0000313" key="6">
    <source>
        <dbReference type="EMBL" id="GAA0695353.1"/>
    </source>
</evidence>
<keyword evidence="7" id="KW-1185">Reference proteome</keyword>
<protein>
    <submittedName>
        <fullName evidence="6">Nitronate monooxygenase family protein</fullName>
    </submittedName>
</protein>
<dbReference type="CDD" id="cd04730">
    <property type="entry name" value="NPD_like"/>
    <property type="match status" value="1"/>
</dbReference>
<dbReference type="EMBL" id="BAAAET010000003">
    <property type="protein sequence ID" value="GAA0695353.1"/>
    <property type="molecule type" value="Genomic_DNA"/>
</dbReference>
<name>A0ABP3TEE8_9GAMM</name>
<reference evidence="7" key="1">
    <citation type="journal article" date="2019" name="Int. J. Syst. Evol. Microbiol.">
        <title>The Global Catalogue of Microorganisms (GCM) 10K type strain sequencing project: providing services to taxonomists for standard genome sequencing and annotation.</title>
        <authorList>
            <consortium name="The Broad Institute Genomics Platform"/>
            <consortium name="The Broad Institute Genome Sequencing Center for Infectious Disease"/>
            <person name="Wu L."/>
            <person name="Ma J."/>
        </authorList>
    </citation>
    <scope>NUCLEOTIDE SEQUENCE [LARGE SCALE GENOMIC DNA]</scope>
    <source>
        <strain evidence="7">JCM 15134</strain>
    </source>
</reference>
<dbReference type="GO" id="GO:0004497">
    <property type="term" value="F:monooxygenase activity"/>
    <property type="evidence" value="ECO:0007669"/>
    <property type="project" value="UniProtKB-KW"/>
</dbReference>
<evidence type="ECO:0000313" key="7">
    <source>
        <dbReference type="Proteomes" id="UP001499915"/>
    </source>
</evidence>
<evidence type="ECO:0000256" key="4">
    <source>
        <dbReference type="ARBA" id="ARBA00023002"/>
    </source>
</evidence>
<keyword evidence="5 6" id="KW-0503">Monooxygenase</keyword>
<evidence type="ECO:0000256" key="2">
    <source>
        <dbReference type="ARBA" id="ARBA00022630"/>
    </source>
</evidence>